<evidence type="ECO:0000313" key="4">
    <source>
        <dbReference type="EMBL" id="QDT23170.1"/>
    </source>
</evidence>
<dbReference type="Proteomes" id="UP000320421">
    <property type="component" value="Chromosome"/>
</dbReference>
<reference evidence="4 5" key="1">
    <citation type="submission" date="2019-02" db="EMBL/GenBank/DDBJ databases">
        <title>Deep-cultivation of Planctomycetes and their phenomic and genomic characterization uncovers novel biology.</title>
        <authorList>
            <person name="Wiegand S."/>
            <person name="Jogler M."/>
            <person name="Boedeker C."/>
            <person name="Pinto D."/>
            <person name="Vollmers J."/>
            <person name="Rivas-Marin E."/>
            <person name="Kohn T."/>
            <person name="Peeters S.H."/>
            <person name="Heuer A."/>
            <person name="Rast P."/>
            <person name="Oberbeckmann S."/>
            <person name="Bunk B."/>
            <person name="Jeske O."/>
            <person name="Meyerdierks A."/>
            <person name="Storesund J.E."/>
            <person name="Kallscheuer N."/>
            <person name="Luecker S."/>
            <person name="Lage O.M."/>
            <person name="Pohl T."/>
            <person name="Merkel B.J."/>
            <person name="Hornburger P."/>
            <person name="Mueller R.-W."/>
            <person name="Bruemmer F."/>
            <person name="Labrenz M."/>
            <person name="Spormann A.M."/>
            <person name="Op den Camp H."/>
            <person name="Overmann J."/>
            <person name="Amann R."/>
            <person name="Jetten M.S.M."/>
            <person name="Mascher T."/>
            <person name="Medema M.H."/>
            <person name="Devos D.P."/>
            <person name="Kaster A.-K."/>
            <person name="Ovreas L."/>
            <person name="Rohde M."/>
            <person name="Galperin M.Y."/>
            <person name="Jogler C."/>
        </authorList>
    </citation>
    <scope>NUCLEOTIDE SEQUENCE [LARGE SCALE GENOMIC DNA]</scope>
    <source>
        <strain evidence="4 5">HG66A1</strain>
    </source>
</reference>
<keyword evidence="1 2" id="KW-0597">Phosphoprotein</keyword>
<evidence type="ECO:0000256" key="1">
    <source>
        <dbReference type="ARBA" id="ARBA00022553"/>
    </source>
</evidence>
<dbReference type="PANTHER" id="PTHR44591">
    <property type="entry name" value="STRESS RESPONSE REGULATOR PROTEIN 1"/>
    <property type="match status" value="1"/>
</dbReference>
<dbReference type="InterPro" id="IPR011006">
    <property type="entry name" value="CheY-like_superfamily"/>
</dbReference>
<proteinExistence type="predicted"/>
<dbReference type="GO" id="GO:0000160">
    <property type="term" value="P:phosphorelay signal transduction system"/>
    <property type="evidence" value="ECO:0007669"/>
    <property type="project" value="InterPro"/>
</dbReference>
<dbReference type="SUPFAM" id="SSF52172">
    <property type="entry name" value="CheY-like"/>
    <property type="match status" value="1"/>
</dbReference>
<name>A0A517PUX6_9PLAN</name>
<dbReference type="PROSITE" id="PS50110">
    <property type="entry name" value="RESPONSE_REGULATORY"/>
    <property type="match status" value="1"/>
</dbReference>
<sequence length="197" mass="22166">MKVLVVDDVGYTCHFHTRLIEQFGYSVCSATSGFEALKMLKTDNDINIVITDLMMRGMDGVDLYMEAQHLERFTDEGPLDPPQFILMTALRMEKNSQDKDVMRLKLADELGISKIMFKPLDQEELKQSLHEMAMGVPQISSSDKAIDLYSPTQSVKNVVQGIINSRNSGAAEQFMECLSEEVSSLKDFLSKLQTVES</sequence>
<keyword evidence="5" id="KW-1185">Reference proteome</keyword>
<dbReference type="InterPro" id="IPR001789">
    <property type="entry name" value="Sig_transdc_resp-reg_receiver"/>
</dbReference>
<organism evidence="4 5">
    <name type="scientific">Gimesia chilikensis</name>
    <dbReference type="NCBI Taxonomy" id="2605989"/>
    <lineage>
        <taxon>Bacteria</taxon>
        <taxon>Pseudomonadati</taxon>
        <taxon>Planctomycetota</taxon>
        <taxon>Planctomycetia</taxon>
        <taxon>Planctomycetales</taxon>
        <taxon>Planctomycetaceae</taxon>
        <taxon>Gimesia</taxon>
    </lineage>
</organism>
<dbReference type="SMART" id="SM00448">
    <property type="entry name" value="REC"/>
    <property type="match status" value="1"/>
</dbReference>
<dbReference type="EMBL" id="CP036266">
    <property type="protein sequence ID" value="QDT23170.1"/>
    <property type="molecule type" value="Genomic_DNA"/>
</dbReference>
<feature type="modified residue" description="4-aspartylphosphate" evidence="2">
    <location>
        <position position="52"/>
    </location>
</feature>
<dbReference type="Pfam" id="PF00072">
    <property type="entry name" value="Response_reg"/>
    <property type="match status" value="1"/>
</dbReference>
<dbReference type="RefSeq" id="WP_145190178.1">
    <property type="nucleotide sequence ID" value="NZ_CP036266.1"/>
</dbReference>
<protein>
    <submittedName>
        <fullName evidence="4">Response regulator PleD</fullName>
    </submittedName>
</protein>
<gene>
    <name evidence="4" type="ORF">HG66A1_49860</name>
</gene>
<feature type="domain" description="Response regulatory" evidence="3">
    <location>
        <begin position="2"/>
        <end position="133"/>
    </location>
</feature>
<evidence type="ECO:0000256" key="2">
    <source>
        <dbReference type="PROSITE-ProRule" id="PRU00169"/>
    </source>
</evidence>
<accession>A0A517PUX6</accession>
<evidence type="ECO:0000313" key="5">
    <source>
        <dbReference type="Proteomes" id="UP000320421"/>
    </source>
</evidence>
<dbReference type="PANTHER" id="PTHR44591:SF3">
    <property type="entry name" value="RESPONSE REGULATORY DOMAIN-CONTAINING PROTEIN"/>
    <property type="match status" value="1"/>
</dbReference>
<dbReference type="OrthoDB" id="288941at2"/>
<evidence type="ECO:0000259" key="3">
    <source>
        <dbReference type="PROSITE" id="PS50110"/>
    </source>
</evidence>
<dbReference type="InterPro" id="IPR050595">
    <property type="entry name" value="Bact_response_regulator"/>
</dbReference>
<dbReference type="Gene3D" id="3.40.50.2300">
    <property type="match status" value="1"/>
</dbReference>
<dbReference type="AlphaFoldDB" id="A0A517PUX6"/>